<evidence type="ECO:0000313" key="4">
    <source>
        <dbReference type="EMBL" id="KHL01487.1"/>
    </source>
</evidence>
<dbReference type="OrthoDB" id="3505602at2"/>
<dbReference type="STRING" id="1338436.LK10_16765"/>
<dbReference type="Gene3D" id="1.10.10.2840">
    <property type="entry name" value="PucR C-terminal helix-turn-helix domain"/>
    <property type="match status" value="1"/>
</dbReference>
<dbReference type="InterPro" id="IPR041522">
    <property type="entry name" value="CdaR_GGDEF"/>
</dbReference>
<dbReference type="EMBL" id="JTDL01000141">
    <property type="protein sequence ID" value="KHL01487.1"/>
    <property type="molecule type" value="Genomic_DNA"/>
</dbReference>
<dbReference type="InterPro" id="IPR025736">
    <property type="entry name" value="PucR_C-HTH_dom"/>
</dbReference>
<evidence type="ECO:0000256" key="1">
    <source>
        <dbReference type="ARBA" id="ARBA00006754"/>
    </source>
</evidence>
<dbReference type="PANTHER" id="PTHR33744:SF17">
    <property type="entry name" value="CONSERVED PROTEIN"/>
    <property type="match status" value="1"/>
</dbReference>
<accession>A0A0B2AID7</accession>
<keyword evidence="5" id="KW-1185">Reference proteome</keyword>
<dbReference type="InterPro" id="IPR051448">
    <property type="entry name" value="CdaR-like_regulators"/>
</dbReference>
<dbReference type="Pfam" id="PF13556">
    <property type="entry name" value="HTH_30"/>
    <property type="match status" value="1"/>
</dbReference>
<gene>
    <name evidence="4" type="ORF">LK10_16765</name>
</gene>
<proteinExistence type="inferred from homology"/>
<evidence type="ECO:0000313" key="5">
    <source>
        <dbReference type="Proteomes" id="UP000030982"/>
    </source>
</evidence>
<comment type="similarity">
    <text evidence="1">Belongs to the CdaR family.</text>
</comment>
<feature type="domain" description="CdaR GGDEF-like" evidence="3">
    <location>
        <begin position="176"/>
        <end position="284"/>
    </location>
</feature>
<evidence type="ECO:0000259" key="2">
    <source>
        <dbReference type="Pfam" id="PF13556"/>
    </source>
</evidence>
<dbReference type="PANTHER" id="PTHR33744">
    <property type="entry name" value="CARBOHYDRATE DIACID REGULATOR"/>
    <property type="match status" value="1"/>
</dbReference>
<name>A0A0B2AID7_9MICC</name>
<feature type="domain" description="PucR C-terminal helix-turn-helix" evidence="2">
    <location>
        <begin position="331"/>
        <end position="389"/>
    </location>
</feature>
<organism evidence="4 5">
    <name type="scientific">Sinomonas humi</name>
    <dbReference type="NCBI Taxonomy" id="1338436"/>
    <lineage>
        <taxon>Bacteria</taxon>
        <taxon>Bacillati</taxon>
        <taxon>Actinomycetota</taxon>
        <taxon>Actinomycetes</taxon>
        <taxon>Micrococcales</taxon>
        <taxon>Micrococcaceae</taxon>
        <taxon>Sinomonas</taxon>
    </lineage>
</organism>
<reference evidence="4 5" key="1">
    <citation type="submission" date="2014-09" db="EMBL/GenBank/DDBJ databases">
        <title>Genome sequence of Sinomonas sp. MUSC 117.</title>
        <authorList>
            <person name="Lee L.-H."/>
        </authorList>
    </citation>
    <scope>NUCLEOTIDE SEQUENCE [LARGE SCALE GENOMIC DNA]</scope>
    <source>
        <strain evidence="4 5">MUSC 117</strain>
    </source>
</reference>
<sequence length="398" mass="42618">MREGVEELVEKAAKTLGRGLSVEDLDGLLVAYSSNQAHADPVRVNFLLSKRVPADVSAWQLSHGIATAVRPVTVPPNPGLGMYGRVCVPLLVRGFRVGYLWVQQEPEEEGAGAILAALPSVRLEIELIAALLLDSNTAASAHRRQRESRFLAAASGEKSAQAEIAGWREVHGHAPWQVVTLLDPEGVDPEDPQAAVVATSTAAMLATAGIDPALFTAGTETHAVVLFAHSTGRANHAAVLTHYERELAKRSGRPAGRVLVGISEPFTSLRGLPDAYGQAKVAAQAAAIDPALGELVDVRSVGVYQLMGSVASEPSSVFTDLLAEEDRDGELLPVLEQLYDSDGAVQIVADRLHIHRSTVYHRVARVRKLLGADPLGGRVRQELHLALKARRWAGRPRI</sequence>
<dbReference type="Pfam" id="PF17853">
    <property type="entry name" value="GGDEF_2"/>
    <property type="match status" value="1"/>
</dbReference>
<dbReference type="Proteomes" id="UP000030982">
    <property type="component" value="Unassembled WGS sequence"/>
</dbReference>
<evidence type="ECO:0000259" key="3">
    <source>
        <dbReference type="Pfam" id="PF17853"/>
    </source>
</evidence>
<dbReference type="RefSeq" id="WP_043125985.1">
    <property type="nucleotide sequence ID" value="NZ_JTDL01000141.1"/>
</dbReference>
<comment type="caution">
    <text evidence="4">The sequence shown here is derived from an EMBL/GenBank/DDBJ whole genome shotgun (WGS) entry which is preliminary data.</text>
</comment>
<protein>
    <submittedName>
        <fullName evidence="4">PucR family transcriptional regulator</fullName>
    </submittedName>
</protein>
<dbReference type="InterPro" id="IPR042070">
    <property type="entry name" value="PucR_C-HTH_sf"/>
</dbReference>
<dbReference type="AlphaFoldDB" id="A0A0B2AID7"/>